<proteinExistence type="predicted"/>
<evidence type="ECO:0000256" key="1">
    <source>
        <dbReference type="SAM" id="MobiDB-lite"/>
    </source>
</evidence>
<name>A0A3S0ZQ84_ELYCH</name>
<feature type="region of interest" description="Disordered" evidence="1">
    <location>
        <begin position="426"/>
        <end position="519"/>
    </location>
</feature>
<feature type="compositionally biased region" description="Polar residues" evidence="1">
    <location>
        <begin position="89"/>
        <end position="110"/>
    </location>
</feature>
<organism evidence="2 3">
    <name type="scientific">Elysia chlorotica</name>
    <name type="common">Eastern emerald elysia</name>
    <name type="synonym">Sea slug</name>
    <dbReference type="NCBI Taxonomy" id="188477"/>
    <lineage>
        <taxon>Eukaryota</taxon>
        <taxon>Metazoa</taxon>
        <taxon>Spiralia</taxon>
        <taxon>Lophotrochozoa</taxon>
        <taxon>Mollusca</taxon>
        <taxon>Gastropoda</taxon>
        <taxon>Heterobranchia</taxon>
        <taxon>Euthyneura</taxon>
        <taxon>Panpulmonata</taxon>
        <taxon>Sacoglossa</taxon>
        <taxon>Placobranchoidea</taxon>
        <taxon>Plakobranchidae</taxon>
        <taxon>Elysia</taxon>
    </lineage>
</organism>
<feature type="compositionally biased region" description="Low complexity" evidence="1">
    <location>
        <begin position="130"/>
        <end position="139"/>
    </location>
</feature>
<dbReference type="EMBL" id="RQTK01000253">
    <property type="protein sequence ID" value="RUS83209.1"/>
    <property type="molecule type" value="Genomic_DNA"/>
</dbReference>
<reference evidence="2 3" key="1">
    <citation type="submission" date="2019-01" db="EMBL/GenBank/DDBJ databases">
        <title>A draft genome assembly of the solar-powered sea slug Elysia chlorotica.</title>
        <authorList>
            <person name="Cai H."/>
            <person name="Li Q."/>
            <person name="Fang X."/>
            <person name="Li J."/>
            <person name="Curtis N.E."/>
            <person name="Altenburger A."/>
            <person name="Shibata T."/>
            <person name="Feng M."/>
            <person name="Maeda T."/>
            <person name="Schwartz J.A."/>
            <person name="Shigenobu S."/>
            <person name="Lundholm N."/>
            <person name="Nishiyama T."/>
            <person name="Yang H."/>
            <person name="Hasebe M."/>
            <person name="Li S."/>
            <person name="Pierce S.K."/>
            <person name="Wang J."/>
        </authorList>
    </citation>
    <scope>NUCLEOTIDE SEQUENCE [LARGE SCALE GENOMIC DNA]</scope>
    <source>
        <strain evidence="2">EC2010</strain>
        <tissue evidence="2">Whole organism of an adult</tissue>
    </source>
</reference>
<feature type="compositionally biased region" description="Polar residues" evidence="1">
    <location>
        <begin position="437"/>
        <end position="491"/>
    </location>
</feature>
<dbReference type="Proteomes" id="UP000271974">
    <property type="component" value="Unassembled WGS sequence"/>
</dbReference>
<feature type="compositionally biased region" description="Polar residues" evidence="1">
    <location>
        <begin position="329"/>
        <end position="338"/>
    </location>
</feature>
<gene>
    <name evidence="2" type="ORF">EGW08_009020</name>
</gene>
<comment type="caution">
    <text evidence="2">The sequence shown here is derived from an EMBL/GenBank/DDBJ whole genome shotgun (WGS) entry which is preliminary data.</text>
</comment>
<protein>
    <submittedName>
        <fullName evidence="2">Uncharacterized protein</fullName>
    </submittedName>
</protein>
<feature type="compositionally biased region" description="Basic and acidic residues" evidence="1">
    <location>
        <begin position="379"/>
        <end position="394"/>
    </location>
</feature>
<evidence type="ECO:0000313" key="3">
    <source>
        <dbReference type="Proteomes" id="UP000271974"/>
    </source>
</evidence>
<feature type="region of interest" description="Disordered" evidence="1">
    <location>
        <begin position="71"/>
        <end position="141"/>
    </location>
</feature>
<evidence type="ECO:0000313" key="2">
    <source>
        <dbReference type="EMBL" id="RUS83209.1"/>
    </source>
</evidence>
<dbReference type="OrthoDB" id="2285710at2759"/>
<sequence>MHQKMRYDRDILTSGVTVISRESTRHRNAAEQTLLEQKLNDLDLQRRRSIQAINSEQEKSRLKFLKTKGSNSAVCGASKPCPRKGSLDISKTSQASKSVLSRSMMNSQSAKSREKTPGSNSNQLLKARSKSSTNSGTKGKVQEEISSLYDDYLSYTPSFLLEEYEREANLAGAQGKCSNSNSSIENKGDDFEDVRPQRVTTHLPQTISDQELAPPRPRAKSLHVFSEAFPQPASMPSQPKADVHMLESNSPPTKLLPHDIPSASKLALVHEWRDTAMGDSWSQSRRRSICTDKLEKTFRGYSAQEPGLSHIIQRKNPGPAMCEVRRTLYRQSHSTKNDAGTIEEDRGDRHSLPDNMLRMRRESYGRQPLLRRGVSNADSGHRKNSDRSDSRKSSSDFNDGNIVSTLNRHDSIPEDDAEKIFRDIGKSSSGRDMCRNHSIQSGNSIQDGSRKNSIQDGSRKNSFQDGSRKNSIQDGSRKNSIQDGSRKNSIQDTKRKYSFENNNTSDTNKTSWNTGKDGTQEIERDNMLGDLHSEDDTDNCHRKNTMELNLHDDINMSTDIDETSNMFGDEETLALCVEGGKSMMRDRTMLKKVLLEASAKQLTSCLNKLAEKNESDATEKQSLPIPPRLTPRSSIDDDDGALVGETTANCPKEVSFHDMPDHIRARRPSVKGNFFHLANAFKSGQVPGEARFRPSRQCRRSISSIPSDHPCALADYKSRTTSVKRLADAHQALQNSALRMVEKDSQSNKSCMFA</sequence>
<dbReference type="AlphaFoldDB" id="A0A3S0ZQ84"/>
<feature type="compositionally biased region" description="Polar residues" evidence="1">
    <location>
        <begin position="397"/>
        <end position="406"/>
    </location>
</feature>
<accession>A0A3S0ZQ84</accession>
<feature type="compositionally biased region" description="Basic and acidic residues" evidence="1">
    <location>
        <begin position="343"/>
        <end position="364"/>
    </location>
</feature>
<keyword evidence="3" id="KW-1185">Reference proteome</keyword>
<feature type="region of interest" description="Disordered" evidence="1">
    <location>
        <begin position="611"/>
        <end position="639"/>
    </location>
</feature>
<feature type="region of interest" description="Disordered" evidence="1">
    <location>
        <begin position="329"/>
        <end position="411"/>
    </location>
</feature>
<feature type="compositionally biased region" description="Polar residues" evidence="1">
    <location>
        <begin position="499"/>
        <end position="517"/>
    </location>
</feature>